<dbReference type="AlphaFoldDB" id="A0A6N9YPC9"/>
<feature type="transmembrane region" description="Helical" evidence="1">
    <location>
        <begin position="79"/>
        <end position="98"/>
    </location>
</feature>
<keyword evidence="1" id="KW-0812">Transmembrane</keyword>
<evidence type="ECO:0000313" key="3">
    <source>
        <dbReference type="Proteomes" id="UP000469185"/>
    </source>
</evidence>
<dbReference type="EMBL" id="JAAGOB010000008">
    <property type="protein sequence ID" value="NED96679.1"/>
    <property type="molecule type" value="Genomic_DNA"/>
</dbReference>
<sequence length="196" mass="21492">MDGSTGGLVEYGIDMVRRAPHLYAFTVAYWTLVVSTLVTRYGLRRIGTSERLMRLVVVLGCVSLILAFVDTALRGAELIQLSLVAYFATPIGIGRFLISKWDRRPVDKWRGLVLREITYVSAFVIFVALSAVDGDLWWFSRPGIDRSDPITMIESTNWFHLMASAFGVIAVIEAVSTAVGGGRSRTGSKDSAAARG</sequence>
<accession>A0A6N9YPC9</accession>
<protein>
    <submittedName>
        <fullName evidence="2">Uncharacterized protein</fullName>
    </submittedName>
</protein>
<evidence type="ECO:0000313" key="2">
    <source>
        <dbReference type="EMBL" id="NED96679.1"/>
    </source>
</evidence>
<keyword evidence="1" id="KW-1133">Transmembrane helix</keyword>
<keyword evidence="1" id="KW-0472">Membrane</keyword>
<evidence type="ECO:0000256" key="1">
    <source>
        <dbReference type="SAM" id="Phobius"/>
    </source>
</evidence>
<keyword evidence="3" id="KW-1185">Reference proteome</keyword>
<name>A0A6N9YPC9_9ACTN</name>
<reference evidence="2 3" key="1">
    <citation type="submission" date="2020-02" db="EMBL/GenBank/DDBJ databases">
        <authorList>
            <person name="Li X.-J."/>
            <person name="Feng X.-M."/>
        </authorList>
    </citation>
    <scope>NUCLEOTIDE SEQUENCE [LARGE SCALE GENOMIC DNA]</scope>
    <source>
        <strain evidence="2 3">CGMCC 4.7225</strain>
    </source>
</reference>
<feature type="transmembrane region" description="Helical" evidence="1">
    <location>
        <begin position="119"/>
        <end position="138"/>
    </location>
</feature>
<feature type="transmembrane region" description="Helical" evidence="1">
    <location>
        <begin position="22"/>
        <end position="43"/>
    </location>
</feature>
<gene>
    <name evidence="2" type="ORF">G1H11_15320</name>
</gene>
<feature type="transmembrane region" description="Helical" evidence="1">
    <location>
        <begin position="158"/>
        <end position="179"/>
    </location>
</feature>
<comment type="caution">
    <text evidence="2">The sequence shown here is derived from an EMBL/GenBank/DDBJ whole genome shotgun (WGS) entry which is preliminary data.</text>
</comment>
<dbReference type="Proteomes" id="UP000469185">
    <property type="component" value="Unassembled WGS sequence"/>
</dbReference>
<organism evidence="2 3">
    <name type="scientific">Phytoactinopolyspora alkaliphila</name>
    <dbReference type="NCBI Taxonomy" id="1783498"/>
    <lineage>
        <taxon>Bacteria</taxon>
        <taxon>Bacillati</taxon>
        <taxon>Actinomycetota</taxon>
        <taxon>Actinomycetes</taxon>
        <taxon>Jiangellales</taxon>
        <taxon>Jiangellaceae</taxon>
        <taxon>Phytoactinopolyspora</taxon>
    </lineage>
</organism>
<dbReference type="RefSeq" id="WP_163819472.1">
    <property type="nucleotide sequence ID" value="NZ_JAAGOB010000008.1"/>
</dbReference>
<feature type="transmembrane region" description="Helical" evidence="1">
    <location>
        <begin position="55"/>
        <end position="73"/>
    </location>
</feature>
<proteinExistence type="predicted"/>